<dbReference type="AlphaFoldDB" id="A0A1K1RZA2"/>
<reference evidence="1 2" key="1">
    <citation type="submission" date="2016-11" db="EMBL/GenBank/DDBJ databases">
        <authorList>
            <person name="Jaros S."/>
            <person name="Januszkiewicz K."/>
            <person name="Wedrychowicz H."/>
        </authorList>
    </citation>
    <scope>NUCLEOTIDE SEQUENCE [LARGE SCALE GENOMIC DNA]</scope>
    <source>
        <strain evidence="1 2">CGMCC 1.12145</strain>
    </source>
</reference>
<accession>A0A1K1RZA2</accession>
<proteinExistence type="predicted"/>
<dbReference type="SUPFAM" id="SSF55298">
    <property type="entry name" value="YjgF-like"/>
    <property type="match status" value="1"/>
</dbReference>
<dbReference type="CDD" id="cd00448">
    <property type="entry name" value="YjgF_YER057c_UK114_family"/>
    <property type="match status" value="1"/>
</dbReference>
<organism evidence="1 2">
    <name type="scientific">Sinomicrobium oceani</name>
    <dbReference type="NCBI Taxonomy" id="1150368"/>
    <lineage>
        <taxon>Bacteria</taxon>
        <taxon>Pseudomonadati</taxon>
        <taxon>Bacteroidota</taxon>
        <taxon>Flavobacteriia</taxon>
        <taxon>Flavobacteriales</taxon>
        <taxon>Flavobacteriaceae</taxon>
        <taxon>Sinomicrobium</taxon>
    </lineage>
</organism>
<dbReference type="InterPro" id="IPR035959">
    <property type="entry name" value="RutC-like_sf"/>
</dbReference>
<evidence type="ECO:0000313" key="2">
    <source>
        <dbReference type="Proteomes" id="UP000182248"/>
    </source>
</evidence>
<dbReference type="OrthoDB" id="881979at2"/>
<evidence type="ECO:0000313" key="1">
    <source>
        <dbReference type="EMBL" id="SFW77374.1"/>
    </source>
</evidence>
<dbReference type="Proteomes" id="UP000182248">
    <property type="component" value="Unassembled WGS sequence"/>
</dbReference>
<name>A0A1K1RZA2_9FLAO</name>
<dbReference type="InterPro" id="IPR006175">
    <property type="entry name" value="YjgF/YER057c/UK114"/>
</dbReference>
<dbReference type="PANTHER" id="PTHR43857">
    <property type="entry name" value="BLR7761 PROTEIN"/>
    <property type="match status" value="1"/>
</dbReference>
<dbReference type="Gene3D" id="3.30.1330.40">
    <property type="entry name" value="RutC-like"/>
    <property type="match status" value="1"/>
</dbReference>
<keyword evidence="2" id="KW-1185">Reference proteome</keyword>
<dbReference type="STRING" id="1150368.SAMN02927921_04223"/>
<dbReference type="EMBL" id="FPJE01000044">
    <property type="protein sequence ID" value="SFW77374.1"/>
    <property type="molecule type" value="Genomic_DNA"/>
</dbReference>
<gene>
    <name evidence="1" type="ORF">SAMN02927921_04223</name>
</gene>
<protein>
    <submittedName>
        <fullName evidence="1">Enamine deaminase RidA, house cleaning of reactive enamine intermediates, YjgF/YER057c/UK114 family</fullName>
    </submittedName>
</protein>
<sequence length="130" mass="14641">MQKRVINPWTWQDTRGYVQGVEVRQQEGVLYCAGQAAVLPDGSSSTADMKTQMQQALQNLETVISKAGYACKNIVRLTVYTTSSEELFATCFNDYTDWTQKHGVQTALTLMEVKSLYETLSIEFEATVVR</sequence>
<dbReference type="RefSeq" id="WP_072319438.1">
    <property type="nucleotide sequence ID" value="NZ_FPJE01000044.1"/>
</dbReference>
<dbReference type="PANTHER" id="PTHR43857:SF1">
    <property type="entry name" value="YJGH FAMILY PROTEIN"/>
    <property type="match status" value="1"/>
</dbReference>
<dbReference type="Pfam" id="PF01042">
    <property type="entry name" value="Ribonuc_L-PSP"/>
    <property type="match status" value="1"/>
</dbReference>